<dbReference type="GO" id="GO:0006313">
    <property type="term" value="P:DNA transposition"/>
    <property type="evidence" value="ECO:0007669"/>
    <property type="project" value="InterPro"/>
</dbReference>
<dbReference type="GO" id="GO:0004803">
    <property type="term" value="F:transposase activity"/>
    <property type="evidence" value="ECO:0007669"/>
    <property type="project" value="InterPro"/>
</dbReference>
<dbReference type="AlphaFoldDB" id="A0A5Y7W8X6"/>
<comment type="caution">
    <text evidence="1">The sequence shown here is derived from an EMBL/GenBank/DDBJ whole genome shotgun (WGS) entry which is preliminary data.</text>
</comment>
<accession>A0A5Y7W8X6</accession>
<reference evidence="1" key="1">
    <citation type="submission" date="2019-08" db="EMBL/GenBank/DDBJ databases">
        <authorList>
            <consortium name="PulseNet: The National Subtyping Network for Foodborne Disease Surveillance"/>
            <person name="Tarr C.L."/>
            <person name="Trees E."/>
            <person name="Katz L.S."/>
            <person name="Carleton-Romer H.A."/>
            <person name="Stroika S."/>
            <person name="Kucerova Z."/>
            <person name="Roache K.F."/>
            <person name="Sabol A.L."/>
            <person name="Besser J."/>
            <person name="Gerner-Smidt P."/>
        </authorList>
    </citation>
    <scope>NUCLEOTIDE SEQUENCE</scope>
    <source>
        <strain evidence="1">PNUSAS094603</strain>
    </source>
</reference>
<evidence type="ECO:0000313" key="1">
    <source>
        <dbReference type="EMBL" id="ECQ3014363.1"/>
    </source>
</evidence>
<dbReference type="EMBL" id="AAKAJM010000042">
    <property type="protein sequence ID" value="ECQ3014363.1"/>
    <property type="molecule type" value="Genomic_DNA"/>
</dbReference>
<sequence>MKKKRFTESQILRVLKEGEGGRHVKEVCREN</sequence>
<protein>
    <submittedName>
        <fullName evidence="1">Transposase</fullName>
    </submittedName>
</protein>
<name>A0A5Y7W8X6_SALER</name>
<dbReference type="InterPro" id="IPR002514">
    <property type="entry name" value="Transposase_8"/>
</dbReference>
<proteinExistence type="predicted"/>
<gene>
    <name evidence="1" type="ORF">FZ370_22145</name>
</gene>
<feature type="non-terminal residue" evidence="1">
    <location>
        <position position="31"/>
    </location>
</feature>
<organism evidence="1">
    <name type="scientific">Salmonella enterica</name>
    <name type="common">Salmonella choleraesuis</name>
    <dbReference type="NCBI Taxonomy" id="28901"/>
    <lineage>
        <taxon>Bacteria</taxon>
        <taxon>Pseudomonadati</taxon>
        <taxon>Pseudomonadota</taxon>
        <taxon>Gammaproteobacteria</taxon>
        <taxon>Enterobacterales</taxon>
        <taxon>Enterobacteriaceae</taxon>
        <taxon>Salmonella</taxon>
    </lineage>
</organism>
<dbReference type="GO" id="GO:0003677">
    <property type="term" value="F:DNA binding"/>
    <property type="evidence" value="ECO:0007669"/>
    <property type="project" value="InterPro"/>
</dbReference>
<dbReference type="Pfam" id="PF01527">
    <property type="entry name" value="HTH_Tnp_1"/>
    <property type="match status" value="1"/>
</dbReference>